<evidence type="ECO:0000259" key="6">
    <source>
        <dbReference type="Pfam" id="PF00890"/>
    </source>
</evidence>
<dbReference type="InterPro" id="IPR036188">
    <property type="entry name" value="FAD/NAD-bd_sf"/>
</dbReference>
<feature type="domain" description="FAD-dependent oxidoreductase 2 FAD-binding" evidence="6">
    <location>
        <begin position="31"/>
        <end position="568"/>
    </location>
</feature>
<feature type="region of interest" description="Disordered" evidence="5">
    <location>
        <begin position="8"/>
        <end position="27"/>
    </location>
</feature>
<dbReference type="Gene3D" id="3.90.700.10">
    <property type="entry name" value="Succinate dehydrogenase/fumarate reductase flavoprotein, catalytic domain"/>
    <property type="match status" value="1"/>
</dbReference>
<gene>
    <name evidence="7" type="ORF">UC34_06890</name>
</gene>
<evidence type="ECO:0000256" key="4">
    <source>
        <dbReference type="ARBA" id="ARBA00023002"/>
    </source>
</evidence>
<dbReference type="PANTHER" id="PTHR43400:SF10">
    <property type="entry name" value="3-OXOSTEROID 1-DEHYDROGENASE"/>
    <property type="match status" value="1"/>
</dbReference>
<dbReference type="SUPFAM" id="SSF56425">
    <property type="entry name" value="Succinate dehydrogenase/fumarate reductase flavoprotein, catalytic domain"/>
    <property type="match status" value="1"/>
</dbReference>
<evidence type="ECO:0000256" key="3">
    <source>
        <dbReference type="ARBA" id="ARBA00022827"/>
    </source>
</evidence>
<accession>A0ABN4U7J8</accession>
<organism evidence="7 8">
    <name type="scientific">Pandoraea vervacti</name>
    <dbReference type="NCBI Taxonomy" id="656178"/>
    <lineage>
        <taxon>Bacteria</taxon>
        <taxon>Pseudomonadati</taxon>
        <taxon>Pseudomonadota</taxon>
        <taxon>Betaproteobacteria</taxon>
        <taxon>Burkholderiales</taxon>
        <taxon>Burkholderiaceae</taxon>
        <taxon>Pandoraea</taxon>
    </lineage>
</organism>
<proteinExistence type="predicted"/>
<keyword evidence="8" id="KW-1185">Reference proteome</keyword>
<dbReference type="PANTHER" id="PTHR43400">
    <property type="entry name" value="FUMARATE REDUCTASE"/>
    <property type="match status" value="1"/>
</dbReference>
<evidence type="ECO:0000256" key="1">
    <source>
        <dbReference type="ARBA" id="ARBA00001974"/>
    </source>
</evidence>
<comment type="cofactor">
    <cofactor evidence="1">
        <name>FAD</name>
        <dbReference type="ChEBI" id="CHEBI:57692"/>
    </cofactor>
</comment>
<dbReference type="EMBL" id="CP010897">
    <property type="protein sequence ID" value="APD11178.1"/>
    <property type="molecule type" value="Genomic_DNA"/>
</dbReference>
<dbReference type="Pfam" id="PF00890">
    <property type="entry name" value="FAD_binding_2"/>
    <property type="match status" value="1"/>
</dbReference>
<keyword evidence="4" id="KW-0560">Oxidoreductase</keyword>
<keyword evidence="3" id="KW-0274">FAD</keyword>
<dbReference type="SUPFAM" id="SSF51905">
    <property type="entry name" value="FAD/NAD(P)-binding domain"/>
    <property type="match status" value="1"/>
</dbReference>
<sequence>MFFQRGLLDDGPGAPNHSPQDDDDSPHHRFDVIVVGSGAGAMLAACRAHDLGQSVLIVEKTNLYGGTSAVSGGGVWIPNNDHIARDGGQDSAEDALMYLRAATQGEVSETKLRAYVAHAPEMLRYAEARTHVRYRANPFYADYYQALPGAKLGYRSLDAEPFDGRRLGDDILKMRETSPTMLIFGRVTMSTSEAVTLLSRAPGWRKCAIAVLGKYWLDFPWRLRSRRDRRLNMGSALIGALRLSLMERNIPLWLNTALDSLLFEGDRVAGITARRNGRTVKLHATRAVILATGGFESNQAMRERYLPKPTLAQWTGAPRCNTGDGIVAGMNVGAAVANMQHAWWTPTIQVPGEEKPRGLFSERALPGCLVVNRLGRRFANEAQDYLDFVLAMYDDHAKTGANLPAWMIFDARFRRKYNAGPLVSGSLMPDFLLPRRWRGKVYFRGETLEQLAAQIGVDADGLRQSVERINAFAKTGVDLDFHKGSNAYDTFYGDHSVKPNPCLAPLEQGPFYALRLDAGDIGTKGGLQTDEFSRVLSEAGEPIPGLYATGNTSASVTGPSYPGAGATLGPAMTFGFIAANHLAGVYDAQGKSLCSDRR</sequence>
<keyword evidence="2" id="KW-0285">Flavoprotein</keyword>
<evidence type="ECO:0000256" key="5">
    <source>
        <dbReference type="SAM" id="MobiDB-lite"/>
    </source>
</evidence>
<evidence type="ECO:0000313" key="7">
    <source>
        <dbReference type="EMBL" id="APD11178.1"/>
    </source>
</evidence>
<dbReference type="Proteomes" id="UP000035085">
    <property type="component" value="Chromosome"/>
</dbReference>
<evidence type="ECO:0000313" key="8">
    <source>
        <dbReference type="Proteomes" id="UP000035085"/>
    </source>
</evidence>
<reference evidence="8" key="1">
    <citation type="submission" date="2015-02" db="EMBL/GenBank/DDBJ databases">
        <title>Complete Genome Sequencing of Pandoraea vervacti NS15 sp. nov.</title>
        <authorList>
            <person name="Chan K.-G."/>
        </authorList>
    </citation>
    <scope>NUCLEOTIDE SEQUENCE [LARGE SCALE GENOMIC DNA]</scope>
    <source>
        <strain evidence="8">NS15</strain>
    </source>
</reference>
<dbReference type="InterPro" id="IPR003953">
    <property type="entry name" value="FAD-dep_OxRdtase_2_FAD-bd"/>
</dbReference>
<dbReference type="InterPro" id="IPR027477">
    <property type="entry name" value="Succ_DH/fumarate_Rdtase_cat_sf"/>
</dbReference>
<protein>
    <submittedName>
        <fullName evidence="7">3-oxosteroid 1-dehydrogenase</fullName>
    </submittedName>
</protein>
<name>A0ABN4U7J8_9BURK</name>
<dbReference type="Gene3D" id="3.50.50.60">
    <property type="entry name" value="FAD/NAD(P)-binding domain"/>
    <property type="match status" value="2"/>
</dbReference>
<evidence type="ECO:0000256" key="2">
    <source>
        <dbReference type="ARBA" id="ARBA00022630"/>
    </source>
</evidence>
<dbReference type="InterPro" id="IPR050315">
    <property type="entry name" value="FAD-oxidoreductase_2"/>
</dbReference>